<dbReference type="SUPFAM" id="SSF47459">
    <property type="entry name" value="HLH, helix-loop-helix DNA-binding domain"/>
    <property type="match status" value="1"/>
</dbReference>
<dbReference type="GO" id="GO:0003677">
    <property type="term" value="F:DNA binding"/>
    <property type="evidence" value="ECO:0007669"/>
    <property type="project" value="UniProtKB-KW"/>
</dbReference>
<dbReference type="AlphaFoldDB" id="L8WIW5"/>
<dbReference type="OrthoDB" id="71302at2759"/>
<dbReference type="HOGENOM" id="CLU_692953_0_0_1"/>
<evidence type="ECO:0000259" key="5">
    <source>
        <dbReference type="PROSITE" id="PS50888"/>
    </source>
</evidence>
<dbReference type="InterPro" id="IPR047206">
    <property type="entry name" value="bHLHzip_scCBP1-like"/>
</dbReference>
<feature type="compositionally biased region" description="Low complexity" evidence="4">
    <location>
        <begin position="194"/>
        <end position="212"/>
    </location>
</feature>
<feature type="compositionally biased region" description="Basic residues" evidence="4">
    <location>
        <begin position="217"/>
        <end position="228"/>
    </location>
</feature>
<feature type="compositionally biased region" description="Low complexity" evidence="4">
    <location>
        <begin position="164"/>
        <end position="187"/>
    </location>
</feature>
<feature type="coiled-coil region" evidence="3">
    <location>
        <begin position="411"/>
        <end position="445"/>
    </location>
</feature>
<feature type="compositionally biased region" description="Low complexity" evidence="4">
    <location>
        <begin position="61"/>
        <end position="72"/>
    </location>
</feature>
<keyword evidence="3" id="KW-0175">Coiled coil</keyword>
<feature type="compositionally biased region" description="Low complexity" evidence="4">
    <location>
        <begin position="304"/>
        <end position="321"/>
    </location>
</feature>
<dbReference type="Proteomes" id="UP000011668">
    <property type="component" value="Unassembled WGS sequence"/>
</dbReference>
<dbReference type="EMBL" id="AFRT01002248">
    <property type="protein sequence ID" value="ELU38166.1"/>
    <property type="molecule type" value="Genomic_DNA"/>
</dbReference>
<dbReference type="Gene3D" id="4.10.280.10">
    <property type="entry name" value="Helix-loop-helix DNA-binding domain"/>
    <property type="match status" value="1"/>
</dbReference>
<dbReference type="CDD" id="cd22249">
    <property type="entry name" value="UDM1_RNF168_RNF169-like"/>
    <property type="match status" value="1"/>
</dbReference>
<proteinExistence type="predicted"/>
<dbReference type="InterPro" id="IPR011598">
    <property type="entry name" value="bHLH_dom"/>
</dbReference>
<evidence type="ECO:0000256" key="1">
    <source>
        <dbReference type="ARBA" id="ARBA00023125"/>
    </source>
</evidence>
<organism evidence="6 7">
    <name type="scientific">Thanatephorus cucumeris (strain AG1-IA)</name>
    <name type="common">Rice sheath blight fungus</name>
    <name type="synonym">Rhizoctonia solani</name>
    <dbReference type="NCBI Taxonomy" id="983506"/>
    <lineage>
        <taxon>Eukaryota</taxon>
        <taxon>Fungi</taxon>
        <taxon>Dikarya</taxon>
        <taxon>Basidiomycota</taxon>
        <taxon>Agaricomycotina</taxon>
        <taxon>Agaricomycetes</taxon>
        <taxon>Cantharellales</taxon>
        <taxon>Ceratobasidiaceae</taxon>
        <taxon>Rhizoctonia</taxon>
        <taxon>Rhizoctonia solani AG-1</taxon>
    </lineage>
</organism>
<dbReference type="PROSITE" id="PS50888">
    <property type="entry name" value="BHLH"/>
    <property type="match status" value="1"/>
</dbReference>
<dbReference type="SMART" id="SM00353">
    <property type="entry name" value="HLH"/>
    <property type="match status" value="1"/>
</dbReference>
<evidence type="ECO:0000256" key="3">
    <source>
        <dbReference type="SAM" id="Coils"/>
    </source>
</evidence>
<dbReference type="Pfam" id="PF00010">
    <property type="entry name" value="HLH"/>
    <property type="match status" value="1"/>
</dbReference>
<dbReference type="GO" id="GO:0005634">
    <property type="term" value="C:nucleus"/>
    <property type="evidence" value="ECO:0007669"/>
    <property type="project" value="TreeGrafter"/>
</dbReference>
<reference evidence="6 7" key="1">
    <citation type="journal article" date="2013" name="Nat. Commun.">
        <title>The evolution and pathogenic mechanisms of the rice sheath blight pathogen.</title>
        <authorList>
            <person name="Zheng A."/>
            <person name="Lin R."/>
            <person name="Xu L."/>
            <person name="Qin P."/>
            <person name="Tang C."/>
            <person name="Ai P."/>
            <person name="Zhang D."/>
            <person name="Liu Y."/>
            <person name="Sun Z."/>
            <person name="Feng H."/>
            <person name="Wang Y."/>
            <person name="Chen Y."/>
            <person name="Liang X."/>
            <person name="Fu R."/>
            <person name="Li Q."/>
            <person name="Zhang J."/>
            <person name="Yu X."/>
            <person name="Xie Z."/>
            <person name="Ding L."/>
            <person name="Guan P."/>
            <person name="Tang J."/>
            <person name="Liang Y."/>
            <person name="Wang S."/>
            <person name="Deng Q."/>
            <person name="Li S."/>
            <person name="Zhu J."/>
            <person name="Wang L."/>
            <person name="Liu H."/>
            <person name="Li P."/>
        </authorList>
    </citation>
    <scope>NUCLEOTIDE SEQUENCE [LARGE SCALE GENOMIC DNA]</scope>
    <source>
        <strain evidence="7">AG-1 IA</strain>
    </source>
</reference>
<evidence type="ECO:0000313" key="7">
    <source>
        <dbReference type="Proteomes" id="UP000011668"/>
    </source>
</evidence>
<gene>
    <name evidence="6" type="ORF">AG1IA_07831</name>
</gene>
<sequence>MNMIAMSNVVAAESALGTASTGYLVIDFLVTCYDCTCPHLHTSPKGRRATASRTNIYRMASGTTASAAPGTPDKMSRAASPESPQFKLRPAESTTDGAQPSAESDSAGPDATSSSVPQTDAEANATPQDIFLMLNAVQQVGAAPAGPTEPSKSGSWFPQRCTRATPGSPTQQGTPPPLQDLQLDPALMGGSGVPAGQQPPGVPPQQQHLSQQPPHPHIPHPHHPHMHHQSLIYHHPPPQYIPSGYPPPGGHTMPPPPELQQLPQQPVRPTRSGRAGTLAQGDSQYEDDGEDGDNSATFMDPNGQPSSGPAEEAAPAQPASGGKKGGKWAAQDTVDWQRKRKDNHKEVERRRRSNINEGINELARIVPNVGAEKAKGAILSRSVQYIHDLKENEARNIEKWTLEKLLMDQAMGDLQAQLDEMRQRLEEERQKREQVEAQLAEVLRIQQERAGEEPSAKRARVHGATLPVVARDGLYL</sequence>
<keyword evidence="2" id="KW-0539">Nucleus</keyword>
<dbReference type="OMA" id="NIYRMAS"/>
<dbReference type="PANTHER" id="PTHR47787:SF1">
    <property type="entry name" value="CENTROMERE-BINDING PROTEIN 1"/>
    <property type="match status" value="1"/>
</dbReference>
<protein>
    <submittedName>
        <fullName evidence="6">HLH domain-containing protein</fullName>
    </submittedName>
</protein>
<feature type="region of interest" description="Disordered" evidence="4">
    <location>
        <begin position="61"/>
        <end position="121"/>
    </location>
</feature>
<dbReference type="PANTHER" id="PTHR47787">
    <property type="entry name" value="CENTROMERE-BINDING PROTEIN 1"/>
    <property type="match status" value="1"/>
</dbReference>
<dbReference type="CDD" id="cd11398">
    <property type="entry name" value="bHLHzip_scCBP1"/>
    <property type="match status" value="1"/>
</dbReference>
<comment type="caution">
    <text evidence="6">The sequence shown here is derived from an EMBL/GenBank/DDBJ whole genome shotgun (WGS) entry which is preliminary data.</text>
</comment>
<keyword evidence="7" id="KW-1185">Reference proteome</keyword>
<feature type="compositionally biased region" description="Pro residues" evidence="4">
    <location>
        <begin position="235"/>
        <end position="258"/>
    </location>
</feature>
<feature type="compositionally biased region" description="Polar residues" evidence="4">
    <location>
        <begin position="92"/>
        <end position="104"/>
    </location>
</feature>
<feature type="region of interest" description="Disordered" evidence="4">
    <location>
        <begin position="142"/>
        <end position="351"/>
    </location>
</feature>
<name>L8WIW5_THACA</name>
<evidence type="ECO:0000256" key="4">
    <source>
        <dbReference type="SAM" id="MobiDB-lite"/>
    </source>
</evidence>
<accession>L8WIW5</accession>
<feature type="domain" description="BHLH" evidence="5">
    <location>
        <begin position="339"/>
        <end position="389"/>
    </location>
</feature>
<feature type="compositionally biased region" description="Acidic residues" evidence="4">
    <location>
        <begin position="284"/>
        <end position="293"/>
    </location>
</feature>
<keyword evidence="1" id="KW-0238">DNA-binding</keyword>
<dbReference type="InterPro" id="IPR036638">
    <property type="entry name" value="HLH_DNA-bd_sf"/>
</dbReference>
<dbReference type="GO" id="GO:0046983">
    <property type="term" value="F:protein dimerization activity"/>
    <property type="evidence" value="ECO:0007669"/>
    <property type="project" value="InterPro"/>
</dbReference>
<dbReference type="STRING" id="983506.L8WIW5"/>
<dbReference type="GO" id="GO:0003700">
    <property type="term" value="F:DNA-binding transcription factor activity"/>
    <property type="evidence" value="ECO:0007669"/>
    <property type="project" value="InterPro"/>
</dbReference>
<evidence type="ECO:0000313" key="6">
    <source>
        <dbReference type="EMBL" id="ELU38166.1"/>
    </source>
</evidence>
<evidence type="ECO:0000256" key="2">
    <source>
        <dbReference type="ARBA" id="ARBA00023242"/>
    </source>
</evidence>